<dbReference type="STRING" id="316067.Geob_3084"/>
<dbReference type="InterPro" id="IPR050789">
    <property type="entry name" value="Diverse_Enzym_Activities"/>
</dbReference>
<feature type="chain" id="PRO_5002888658" evidence="2">
    <location>
        <begin position="21"/>
        <end position="391"/>
    </location>
</feature>
<feature type="signal peptide" evidence="2">
    <location>
        <begin position="1"/>
        <end position="20"/>
    </location>
</feature>
<protein>
    <submittedName>
        <fullName evidence="4">Metal-dependent hydrolase, beta-lactamase superfamily</fullName>
    </submittedName>
</protein>
<dbReference type="AlphaFoldDB" id="B9M3K6"/>
<dbReference type="MEROPS" id="S12.950"/>
<dbReference type="InterPro" id="IPR001466">
    <property type="entry name" value="Beta-lactam-related"/>
</dbReference>
<dbReference type="InterPro" id="IPR012338">
    <property type="entry name" value="Beta-lactam/transpept-like"/>
</dbReference>
<evidence type="ECO:0000256" key="2">
    <source>
        <dbReference type="SAM" id="SignalP"/>
    </source>
</evidence>
<dbReference type="RefSeq" id="WP_012648155.1">
    <property type="nucleotide sequence ID" value="NC_011979.1"/>
</dbReference>
<evidence type="ECO:0000313" key="5">
    <source>
        <dbReference type="Proteomes" id="UP000007721"/>
    </source>
</evidence>
<proteinExistence type="predicted"/>
<sequence length="391" mass="42809">MLSIRYFFVFLLFVTAPVFAVDEIPQLPDRHAKINELIEGAISDGLIAGGVVLVGDHAKVLFEKAYGKVSNAPDARAMTTETIFDIASLTKVIATTPAVLKLMEEGKLSLVDPVEKWYPEFYGHMKDDLLMANLLTHTSGLDDFPLSSENPIQSAVNGAATQRMKGSVWSRFKYADINFILLAESVKRASGNGLDTYAATSFFKPMGMKDTTFNPSQEDGQRCAATLDTDKTLMFGQAQDYVARQLGGVAGHAGLFSTAGDLARFCRMMLNGGEYEGKRILSQRVIEQMTAPYFSRGGKVIRGLGWDINSPYSSPRGNYFSSTSFGHTGYSGSSIWIDPYSDLFVILLTSRLDYKNTRSFSLLRGALSSAAAEMFAPSSPKIEEVTSLDYP</sequence>
<dbReference type="eggNOG" id="COG1680">
    <property type="taxonomic scope" value="Bacteria"/>
</dbReference>
<feature type="domain" description="Beta-lactamase-related" evidence="3">
    <location>
        <begin position="36"/>
        <end position="353"/>
    </location>
</feature>
<reference evidence="4 5" key="1">
    <citation type="submission" date="2009-01" db="EMBL/GenBank/DDBJ databases">
        <title>Complete sequence of Geobacter sp. FRC-32.</title>
        <authorList>
            <consortium name="US DOE Joint Genome Institute"/>
            <person name="Lucas S."/>
            <person name="Copeland A."/>
            <person name="Lapidus A."/>
            <person name="Glavina del Rio T."/>
            <person name="Dalin E."/>
            <person name="Tice H."/>
            <person name="Bruce D."/>
            <person name="Goodwin L."/>
            <person name="Pitluck S."/>
            <person name="Saunders E."/>
            <person name="Brettin T."/>
            <person name="Detter J.C."/>
            <person name="Han C."/>
            <person name="Larimer F."/>
            <person name="Land M."/>
            <person name="Hauser L."/>
            <person name="Kyrpides N."/>
            <person name="Ovchinnikova G."/>
            <person name="Kostka J."/>
            <person name="Richardson P."/>
        </authorList>
    </citation>
    <scope>NUCLEOTIDE SEQUENCE [LARGE SCALE GENOMIC DNA]</scope>
    <source>
        <strain evidence="5">DSM 22248 / JCM 15807 / FRC-32</strain>
    </source>
</reference>
<dbReference type="HOGENOM" id="CLU_020027_1_1_7"/>
<dbReference type="Pfam" id="PF00144">
    <property type="entry name" value="Beta-lactamase"/>
    <property type="match status" value="1"/>
</dbReference>
<dbReference type="PANTHER" id="PTHR43283">
    <property type="entry name" value="BETA-LACTAMASE-RELATED"/>
    <property type="match status" value="1"/>
</dbReference>
<keyword evidence="5" id="KW-1185">Reference proteome</keyword>
<dbReference type="KEGG" id="geo:Geob_3084"/>
<dbReference type="PANTHER" id="PTHR43283:SF11">
    <property type="entry name" value="BETA-LACTAMASE-RELATED DOMAIN-CONTAINING PROTEIN"/>
    <property type="match status" value="1"/>
</dbReference>
<evidence type="ECO:0000256" key="1">
    <source>
        <dbReference type="ARBA" id="ARBA00022801"/>
    </source>
</evidence>
<gene>
    <name evidence="4" type="ordered locus">Geob_3084</name>
</gene>
<dbReference type="OrthoDB" id="9808046at2"/>
<evidence type="ECO:0000259" key="3">
    <source>
        <dbReference type="Pfam" id="PF00144"/>
    </source>
</evidence>
<dbReference type="EMBL" id="CP001390">
    <property type="protein sequence ID" value="ACM21427.1"/>
    <property type="molecule type" value="Genomic_DNA"/>
</dbReference>
<organism evidence="4 5">
    <name type="scientific">Geotalea daltonii (strain DSM 22248 / JCM 15807 / FRC-32)</name>
    <name type="common">Geobacter daltonii</name>
    <dbReference type="NCBI Taxonomy" id="316067"/>
    <lineage>
        <taxon>Bacteria</taxon>
        <taxon>Pseudomonadati</taxon>
        <taxon>Thermodesulfobacteriota</taxon>
        <taxon>Desulfuromonadia</taxon>
        <taxon>Geobacterales</taxon>
        <taxon>Geobacteraceae</taxon>
        <taxon>Geotalea</taxon>
    </lineage>
</organism>
<dbReference type="SUPFAM" id="SSF56601">
    <property type="entry name" value="beta-lactamase/transpeptidase-like"/>
    <property type="match status" value="1"/>
</dbReference>
<keyword evidence="1 4" id="KW-0378">Hydrolase</keyword>
<dbReference type="Gene3D" id="3.40.710.10">
    <property type="entry name" value="DD-peptidase/beta-lactamase superfamily"/>
    <property type="match status" value="1"/>
</dbReference>
<accession>B9M3K6</accession>
<dbReference type="Proteomes" id="UP000007721">
    <property type="component" value="Chromosome"/>
</dbReference>
<keyword evidence="2" id="KW-0732">Signal</keyword>
<evidence type="ECO:0000313" key="4">
    <source>
        <dbReference type="EMBL" id="ACM21427.1"/>
    </source>
</evidence>
<dbReference type="GO" id="GO:0016787">
    <property type="term" value="F:hydrolase activity"/>
    <property type="evidence" value="ECO:0007669"/>
    <property type="project" value="UniProtKB-KW"/>
</dbReference>
<name>B9M3K6_GEODF</name>